<evidence type="ECO:0000313" key="3">
    <source>
        <dbReference type="Proteomes" id="UP001358586"/>
    </source>
</evidence>
<name>A0ABR0MEE7_GOSAR</name>
<sequence>MKMNILLHAQVTSGPFDAHKVDFDALDWVDMSELGFDMLCPTGVAWDSFVSTWKNFANFYLEENPVESEENEDAVPSVGDVAPPNSIEKGVDGEDNAS</sequence>
<evidence type="ECO:0000313" key="2">
    <source>
        <dbReference type="EMBL" id="KAK5771453.1"/>
    </source>
</evidence>
<comment type="caution">
    <text evidence="2">The sequence shown here is derived from an EMBL/GenBank/DDBJ whole genome shotgun (WGS) entry which is preliminary data.</text>
</comment>
<keyword evidence="3" id="KW-1185">Reference proteome</keyword>
<gene>
    <name evidence="2" type="ORF">PVK06_047657</name>
</gene>
<protein>
    <submittedName>
        <fullName evidence="2">Uncharacterized protein</fullName>
    </submittedName>
</protein>
<feature type="region of interest" description="Disordered" evidence="1">
    <location>
        <begin position="67"/>
        <end position="98"/>
    </location>
</feature>
<proteinExistence type="predicted"/>
<reference evidence="2 3" key="1">
    <citation type="submission" date="2023-03" db="EMBL/GenBank/DDBJ databases">
        <title>WGS of Gossypium arboreum.</title>
        <authorList>
            <person name="Yu D."/>
        </authorList>
    </citation>
    <scope>NUCLEOTIDE SEQUENCE [LARGE SCALE GENOMIC DNA]</scope>
    <source>
        <tissue evidence="2">Leaf</tissue>
    </source>
</reference>
<evidence type="ECO:0000256" key="1">
    <source>
        <dbReference type="SAM" id="MobiDB-lite"/>
    </source>
</evidence>
<accession>A0ABR0MEE7</accession>
<organism evidence="2 3">
    <name type="scientific">Gossypium arboreum</name>
    <name type="common">Tree cotton</name>
    <name type="synonym">Gossypium nanking</name>
    <dbReference type="NCBI Taxonomy" id="29729"/>
    <lineage>
        <taxon>Eukaryota</taxon>
        <taxon>Viridiplantae</taxon>
        <taxon>Streptophyta</taxon>
        <taxon>Embryophyta</taxon>
        <taxon>Tracheophyta</taxon>
        <taxon>Spermatophyta</taxon>
        <taxon>Magnoliopsida</taxon>
        <taxon>eudicotyledons</taxon>
        <taxon>Gunneridae</taxon>
        <taxon>Pentapetalae</taxon>
        <taxon>rosids</taxon>
        <taxon>malvids</taxon>
        <taxon>Malvales</taxon>
        <taxon>Malvaceae</taxon>
        <taxon>Malvoideae</taxon>
        <taxon>Gossypium</taxon>
    </lineage>
</organism>
<dbReference type="EMBL" id="JARKNE010000013">
    <property type="protein sequence ID" value="KAK5771453.1"/>
    <property type="molecule type" value="Genomic_DNA"/>
</dbReference>
<dbReference type="Proteomes" id="UP001358586">
    <property type="component" value="Chromosome 13"/>
</dbReference>